<dbReference type="InParanoid" id="A0A136JGA7"/>
<gene>
    <name evidence="1" type="ORF">Micbo1qcDRAFT_31459</name>
</gene>
<keyword evidence="2" id="KW-1185">Reference proteome</keyword>
<dbReference type="EMBL" id="KQ964246">
    <property type="protein sequence ID" value="KXJ96193.1"/>
    <property type="molecule type" value="Genomic_DNA"/>
</dbReference>
<evidence type="ECO:0000313" key="1">
    <source>
        <dbReference type="EMBL" id="KXJ96193.1"/>
    </source>
</evidence>
<name>A0A136JGA7_9PEZI</name>
<evidence type="ECO:0000313" key="2">
    <source>
        <dbReference type="Proteomes" id="UP000070501"/>
    </source>
</evidence>
<reference evidence="2" key="1">
    <citation type="submission" date="2016-02" db="EMBL/GenBank/DDBJ databases">
        <title>Draft genome sequence of Microdochium bolleyi, a fungal endophyte of beachgrass.</title>
        <authorList>
            <consortium name="DOE Joint Genome Institute"/>
            <person name="David A.S."/>
            <person name="May G."/>
            <person name="Haridas S."/>
            <person name="Lim J."/>
            <person name="Wang M."/>
            <person name="Labutti K."/>
            <person name="Lipzen A."/>
            <person name="Barry K."/>
            <person name="Grigoriev I.V."/>
        </authorList>
    </citation>
    <scope>NUCLEOTIDE SEQUENCE [LARGE SCALE GENOMIC DNA]</scope>
    <source>
        <strain evidence="2">J235TASD1</strain>
    </source>
</reference>
<accession>A0A136JGA7</accession>
<sequence>MVNNSFRAHGRATMKSLRDSDAVLLRLAFGSSMTLDFSALCRAIRIPCLMVCVLRALLWAWSGSEACTCGPLSGTGPLPRENVDQKCVAVGTHSIGCHAMKRSWHHGARIY</sequence>
<proteinExistence type="predicted"/>
<protein>
    <submittedName>
        <fullName evidence="1">Uncharacterized protein</fullName>
    </submittedName>
</protein>
<dbReference type="Proteomes" id="UP000070501">
    <property type="component" value="Unassembled WGS sequence"/>
</dbReference>
<dbReference type="AlphaFoldDB" id="A0A136JGA7"/>
<organism evidence="1 2">
    <name type="scientific">Microdochium bolleyi</name>
    <dbReference type="NCBI Taxonomy" id="196109"/>
    <lineage>
        <taxon>Eukaryota</taxon>
        <taxon>Fungi</taxon>
        <taxon>Dikarya</taxon>
        <taxon>Ascomycota</taxon>
        <taxon>Pezizomycotina</taxon>
        <taxon>Sordariomycetes</taxon>
        <taxon>Xylariomycetidae</taxon>
        <taxon>Xylariales</taxon>
        <taxon>Microdochiaceae</taxon>
        <taxon>Microdochium</taxon>
    </lineage>
</organism>